<dbReference type="GO" id="GO:0005524">
    <property type="term" value="F:ATP binding"/>
    <property type="evidence" value="ECO:0007669"/>
    <property type="project" value="UniProtKB-KW"/>
</dbReference>
<dbReference type="OrthoDB" id="2385601at2"/>
<feature type="transmembrane region" description="Helical" evidence="1">
    <location>
        <begin position="282"/>
        <end position="300"/>
    </location>
</feature>
<dbReference type="Gene3D" id="3.40.50.300">
    <property type="entry name" value="P-loop containing nucleotide triphosphate hydrolases"/>
    <property type="match status" value="1"/>
</dbReference>
<dbReference type="AlphaFoldDB" id="A0A662Z8B9"/>
<gene>
    <name evidence="3" type="ORF">SAMN05192557_1755</name>
</gene>
<organism evidence="3 4">
    <name type="scientific">Aliicoccus persicus</name>
    <dbReference type="NCBI Taxonomy" id="930138"/>
    <lineage>
        <taxon>Bacteria</taxon>
        <taxon>Bacillati</taxon>
        <taxon>Bacillota</taxon>
        <taxon>Bacilli</taxon>
        <taxon>Bacillales</taxon>
        <taxon>Staphylococcaceae</taxon>
        <taxon>Aliicoccus</taxon>
    </lineage>
</organism>
<keyword evidence="4" id="KW-1185">Reference proteome</keyword>
<protein>
    <submittedName>
        <fullName evidence="3">Teichoic acid transport system ATP-binding protein</fullName>
    </submittedName>
</protein>
<dbReference type="Pfam" id="PF22096">
    <property type="entry name" value="TagH_C"/>
    <property type="match status" value="1"/>
</dbReference>
<evidence type="ECO:0000313" key="3">
    <source>
        <dbReference type="EMBL" id="SEW12589.1"/>
    </source>
</evidence>
<dbReference type="SUPFAM" id="SSF52540">
    <property type="entry name" value="P-loop containing nucleoside triphosphate hydrolases"/>
    <property type="match status" value="1"/>
</dbReference>
<proteinExistence type="predicted"/>
<keyword evidence="1" id="KW-0472">Membrane</keyword>
<dbReference type="InterPro" id="IPR003439">
    <property type="entry name" value="ABC_transporter-like_ATP-bd"/>
</dbReference>
<evidence type="ECO:0000259" key="2">
    <source>
        <dbReference type="PROSITE" id="PS50893"/>
    </source>
</evidence>
<keyword evidence="3" id="KW-0067">ATP-binding</keyword>
<sequence>MRNILLLKATNITYAEESPHLKERILNQSERLILKDINLHLYKGQILGILGDSKRLGIVKEIFSKTLSPTSGTLQTEKSILSLDVIDHVHSDQTVGAFTRNFLIEFMRSGVTENIVDNLKYVDVYMRYRDRKLSELSRRDIALLIIELSKFVNVDIVVFSNLSQYLLPEDKAVLNSAIVYSQKRHRGVLLLEPDIENIKPYANYFMWLSHGQVRYEGGLKQGVERYERYLRERSSIKNIEEEETFDQSWKETMNEYALFKHNMERVRRKTIVTSENVNVKKLVVSVVLFSIMVASALVVMMDISFTEGDGGLPIINQSDDDAVVNESDRTLYGLVTNDSLSFGVEDYSTLDIMPIKRVSRNTYNAVVQGGEYEVSTDDFIYFNPASLYQQSSLQILLPYTHSSFRDNYLFYSNYLNISADQLKESINYDHENNQRVDVSGIPITFHLNDDVVYGISFPSQNTEELIEEYELTTENPIFRLPRGYMILYGEAERWLYINR</sequence>
<dbReference type="PROSITE" id="PS50893">
    <property type="entry name" value="ABC_TRANSPORTER_2"/>
    <property type="match status" value="1"/>
</dbReference>
<dbReference type="InterPro" id="IPR027417">
    <property type="entry name" value="P-loop_NTPase"/>
</dbReference>
<dbReference type="PANTHER" id="PTHR46743">
    <property type="entry name" value="TEICHOIC ACIDS EXPORT ATP-BINDING PROTEIN TAGH"/>
    <property type="match status" value="1"/>
</dbReference>
<keyword evidence="1" id="KW-0812">Transmembrane</keyword>
<dbReference type="EMBL" id="FOIT01000005">
    <property type="protein sequence ID" value="SEW12589.1"/>
    <property type="molecule type" value="Genomic_DNA"/>
</dbReference>
<feature type="domain" description="ABC transporter" evidence="2">
    <location>
        <begin position="7"/>
        <end position="235"/>
    </location>
</feature>
<name>A0A662Z8B9_9STAP</name>
<dbReference type="RefSeq" id="WP_091475915.1">
    <property type="nucleotide sequence ID" value="NZ_FOIT01000005.1"/>
</dbReference>
<reference evidence="3 4" key="1">
    <citation type="submission" date="2016-10" db="EMBL/GenBank/DDBJ databases">
        <authorList>
            <person name="Varghese N."/>
            <person name="Submissions S."/>
        </authorList>
    </citation>
    <scope>NUCLEOTIDE SEQUENCE [LARGE SCALE GENOMIC DNA]</scope>
    <source>
        <strain evidence="3 4">IBRC-M10081</strain>
    </source>
</reference>
<accession>A0A662Z8B9</accession>
<keyword evidence="1" id="KW-1133">Transmembrane helix</keyword>
<dbReference type="InterPro" id="IPR053990">
    <property type="entry name" value="TagH_C"/>
</dbReference>
<evidence type="ECO:0000256" key="1">
    <source>
        <dbReference type="SAM" id="Phobius"/>
    </source>
</evidence>
<evidence type="ECO:0000313" key="4">
    <source>
        <dbReference type="Proteomes" id="UP000243605"/>
    </source>
</evidence>
<dbReference type="GO" id="GO:0016887">
    <property type="term" value="F:ATP hydrolysis activity"/>
    <property type="evidence" value="ECO:0007669"/>
    <property type="project" value="InterPro"/>
</dbReference>
<dbReference type="PANTHER" id="PTHR46743:SF2">
    <property type="entry name" value="TEICHOIC ACIDS EXPORT ATP-BINDING PROTEIN TAGH"/>
    <property type="match status" value="1"/>
</dbReference>
<keyword evidence="3" id="KW-0547">Nucleotide-binding</keyword>
<dbReference type="Proteomes" id="UP000243605">
    <property type="component" value="Unassembled WGS sequence"/>
</dbReference>
<dbReference type="InterPro" id="IPR050683">
    <property type="entry name" value="Bact_Polysacc_Export_ATP-bd"/>
</dbReference>